<reference evidence="2 3" key="1">
    <citation type="submission" date="2023-05" db="EMBL/GenBank/DDBJ databases">
        <title>Microbacterium dauci sp.nov., Isolated from Carrot Rhizosphere Soil.</title>
        <authorList>
            <person name="Xiao Z."/>
            <person name="Zheng J."/>
        </authorList>
    </citation>
    <scope>NUCLEOTIDE SEQUENCE [LARGE SCALE GENOMIC DNA]</scope>
    <source>
        <strain evidence="2 3">LX3-4</strain>
    </source>
</reference>
<dbReference type="InterPro" id="IPR000073">
    <property type="entry name" value="AB_hydrolase_1"/>
</dbReference>
<accession>A0ABT6ZCH4</accession>
<feature type="domain" description="AB hydrolase-1" evidence="1">
    <location>
        <begin position="46"/>
        <end position="255"/>
    </location>
</feature>
<dbReference type="RefSeq" id="WP_283714624.1">
    <property type="nucleotide sequence ID" value="NZ_JASJND010000001.1"/>
</dbReference>
<dbReference type="GO" id="GO:0016787">
    <property type="term" value="F:hydrolase activity"/>
    <property type="evidence" value="ECO:0007669"/>
    <property type="project" value="UniProtKB-KW"/>
</dbReference>
<dbReference type="EMBL" id="JASJND010000001">
    <property type="protein sequence ID" value="MDJ1113342.1"/>
    <property type="molecule type" value="Genomic_DNA"/>
</dbReference>
<comment type="caution">
    <text evidence="2">The sequence shown here is derived from an EMBL/GenBank/DDBJ whole genome shotgun (WGS) entry which is preliminary data.</text>
</comment>
<keyword evidence="2" id="KW-0378">Hydrolase</keyword>
<dbReference type="PANTHER" id="PTHR43798">
    <property type="entry name" value="MONOACYLGLYCEROL LIPASE"/>
    <property type="match status" value="1"/>
</dbReference>
<dbReference type="PRINTS" id="PR00111">
    <property type="entry name" value="ABHYDROLASE"/>
</dbReference>
<evidence type="ECO:0000259" key="1">
    <source>
        <dbReference type="Pfam" id="PF00561"/>
    </source>
</evidence>
<dbReference type="SUPFAM" id="SSF53474">
    <property type="entry name" value="alpha/beta-Hydrolases"/>
    <property type="match status" value="1"/>
</dbReference>
<evidence type="ECO:0000313" key="3">
    <source>
        <dbReference type="Proteomes" id="UP001321481"/>
    </source>
</evidence>
<sequence length="276" mass="29787">MGYDTLALPFAVTALGDAPGRPAIVLPGGPCRDPAYLESFAEVGREFPLAVLHPRGTPRSGGRSRGWWNDAADVIALADALDIDEVDLVAHSAGTRLALATAARFPDRVRSMLLITPSVAWFVETPSDAAAMLANVPDAAVRDAFAALSEEPPATEAGFHDQFRRQAPATYAQWGETERAHANVGGVSLEAATAWFENIPDDVVDRITASPRPRTLVIGGDRDLLTGVQPVRDYAEKLDAEFALISDCGHYPWIEQPTEFHRVAASWLRTVRAHEA</sequence>
<organism evidence="2 3">
    <name type="scientific">Microbacterium dauci</name>
    <dbReference type="NCBI Taxonomy" id="3048008"/>
    <lineage>
        <taxon>Bacteria</taxon>
        <taxon>Bacillati</taxon>
        <taxon>Actinomycetota</taxon>
        <taxon>Actinomycetes</taxon>
        <taxon>Micrococcales</taxon>
        <taxon>Microbacteriaceae</taxon>
        <taxon>Microbacterium</taxon>
    </lineage>
</organism>
<gene>
    <name evidence="2" type="ORF">QNI14_02615</name>
</gene>
<dbReference type="Pfam" id="PF00561">
    <property type="entry name" value="Abhydrolase_1"/>
    <property type="match status" value="1"/>
</dbReference>
<name>A0ABT6ZCH4_9MICO</name>
<dbReference type="Gene3D" id="3.40.50.1820">
    <property type="entry name" value="alpha/beta hydrolase"/>
    <property type="match status" value="1"/>
</dbReference>
<dbReference type="PANTHER" id="PTHR43798:SF33">
    <property type="entry name" value="HYDROLASE, PUTATIVE (AFU_ORTHOLOGUE AFUA_2G14860)-RELATED"/>
    <property type="match status" value="1"/>
</dbReference>
<dbReference type="InterPro" id="IPR050266">
    <property type="entry name" value="AB_hydrolase_sf"/>
</dbReference>
<dbReference type="InterPro" id="IPR029058">
    <property type="entry name" value="AB_hydrolase_fold"/>
</dbReference>
<keyword evidence="3" id="KW-1185">Reference proteome</keyword>
<proteinExistence type="predicted"/>
<protein>
    <submittedName>
        <fullName evidence="2">Alpha/beta hydrolase</fullName>
    </submittedName>
</protein>
<evidence type="ECO:0000313" key="2">
    <source>
        <dbReference type="EMBL" id="MDJ1113342.1"/>
    </source>
</evidence>
<dbReference type="Proteomes" id="UP001321481">
    <property type="component" value="Unassembled WGS sequence"/>
</dbReference>